<keyword evidence="3 6" id="KW-0863">Zinc-finger</keyword>
<name>A0A2S4LB73_9HYPO</name>
<evidence type="ECO:0000256" key="2">
    <source>
        <dbReference type="ARBA" id="ARBA00022723"/>
    </source>
</evidence>
<feature type="region of interest" description="Disordered" evidence="7">
    <location>
        <begin position="1"/>
        <end position="51"/>
    </location>
</feature>
<evidence type="ECO:0000256" key="5">
    <source>
        <dbReference type="ARBA" id="ARBA00023242"/>
    </source>
</evidence>
<dbReference type="InterPro" id="IPR003656">
    <property type="entry name" value="Znf_BED"/>
</dbReference>
<evidence type="ECO:0000256" key="6">
    <source>
        <dbReference type="PROSITE-ProRule" id="PRU00027"/>
    </source>
</evidence>
<organism evidence="9 10">
    <name type="scientific">Tolypocladium paradoxum</name>
    <dbReference type="NCBI Taxonomy" id="94208"/>
    <lineage>
        <taxon>Eukaryota</taxon>
        <taxon>Fungi</taxon>
        <taxon>Dikarya</taxon>
        <taxon>Ascomycota</taxon>
        <taxon>Pezizomycotina</taxon>
        <taxon>Sordariomycetes</taxon>
        <taxon>Hypocreomycetidae</taxon>
        <taxon>Hypocreales</taxon>
        <taxon>Ophiocordycipitaceae</taxon>
        <taxon>Tolypocladium</taxon>
    </lineage>
</organism>
<feature type="region of interest" description="Disordered" evidence="7">
    <location>
        <begin position="230"/>
        <end position="338"/>
    </location>
</feature>
<dbReference type="InterPro" id="IPR013087">
    <property type="entry name" value="Znf_C2H2_type"/>
</dbReference>
<dbReference type="Proteomes" id="UP000237481">
    <property type="component" value="Unassembled WGS sequence"/>
</dbReference>
<comment type="caution">
    <text evidence="9">The sequence shown here is derived from an EMBL/GenBank/DDBJ whole genome shotgun (WGS) entry which is preliminary data.</text>
</comment>
<dbReference type="GO" id="GO:0008270">
    <property type="term" value="F:zinc ion binding"/>
    <property type="evidence" value="ECO:0007669"/>
    <property type="project" value="UniProtKB-KW"/>
</dbReference>
<dbReference type="OrthoDB" id="1306014at2759"/>
<dbReference type="EMBL" id="PKSG01000015">
    <property type="protein sequence ID" value="POR39683.1"/>
    <property type="molecule type" value="Genomic_DNA"/>
</dbReference>
<evidence type="ECO:0000259" key="8">
    <source>
        <dbReference type="PROSITE" id="PS50808"/>
    </source>
</evidence>
<keyword evidence="10" id="KW-1185">Reference proteome</keyword>
<keyword evidence="4" id="KW-0862">Zinc</keyword>
<dbReference type="FunFam" id="3.30.160.60:FF:000354">
    <property type="entry name" value="C2H2 finger domain-containing protein"/>
    <property type="match status" value="1"/>
</dbReference>
<evidence type="ECO:0000313" key="9">
    <source>
        <dbReference type="EMBL" id="POR39683.1"/>
    </source>
</evidence>
<feature type="compositionally biased region" description="Pro residues" evidence="7">
    <location>
        <begin position="266"/>
        <end position="279"/>
    </location>
</feature>
<evidence type="ECO:0000256" key="7">
    <source>
        <dbReference type="SAM" id="MobiDB-lite"/>
    </source>
</evidence>
<dbReference type="PROSITE" id="PS50808">
    <property type="entry name" value="ZF_BED"/>
    <property type="match status" value="1"/>
</dbReference>
<gene>
    <name evidence="9" type="ORF">TPAR_00129</name>
</gene>
<evidence type="ECO:0000256" key="3">
    <source>
        <dbReference type="ARBA" id="ARBA00022771"/>
    </source>
</evidence>
<dbReference type="AlphaFoldDB" id="A0A2S4LB73"/>
<evidence type="ECO:0000313" key="10">
    <source>
        <dbReference type="Proteomes" id="UP000237481"/>
    </source>
</evidence>
<keyword evidence="2" id="KW-0479">Metal-binding</keyword>
<sequence>TSSLGIPRASISRFESPPRCTSRLRRRPAESSPHPRSPQLSPGMGKKKRGHQDVEDLLARPWCYYCERDFEDLKLLTSHQKAKHFKCDRCGRRLNTAGAYAFSRHQGLAVHMNQVHKETLHQVENALPNRQGLDVEIFGMEGVPHDMIDQHRNRIIQTFYQAQEERRIATGNPLPGQTHQHSRKKIKIETKEELLARVRAWRAMKKAEREAAANGTATGAALANAVPGQYDGQYQQPHQGFEQPGFSGQPTHGQPPYGYPASSLPARPPGSMGPPPGLPQRPDGVQGTAPGDDIDKMIRMAEAGIKPAQKPEDGEDGEKKAKKEKRGKMVYDDAEVSPEERMAAMPRYAFDPLAAA</sequence>
<dbReference type="PANTHER" id="PTHR23215:SF0">
    <property type="entry name" value="BUB3-INTERACTING AND GLEBS MOTIF-CONTAINING PROTEIN ZNF207"/>
    <property type="match status" value="1"/>
</dbReference>
<feature type="non-terminal residue" evidence="9">
    <location>
        <position position="1"/>
    </location>
</feature>
<proteinExistence type="predicted"/>
<protein>
    <recommendedName>
        <fullName evidence="8">BED-type domain-containing protein</fullName>
    </recommendedName>
</protein>
<evidence type="ECO:0000256" key="1">
    <source>
        <dbReference type="ARBA" id="ARBA00004123"/>
    </source>
</evidence>
<dbReference type="CDD" id="cd20908">
    <property type="entry name" value="SUF4-like"/>
    <property type="match status" value="1"/>
</dbReference>
<reference evidence="9 10" key="1">
    <citation type="submission" date="2018-01" db="EMBL/GenBank/DDBJ databases">
        <title>Harnessing the power of phylogenomics to disentangle the directionality and signatures of interkingdom host jumping in the parasitic fungal genus Tolypocladium.</title>
        <authorList>
            <person name="Quandt C.A."/>
            <person name="Patterson W."/>
            <person name="Spatafora J.W."/>
        </authorList>
    </citation>
    <scope>NUCLEOTIDE SEQUENCE [LARGE SCALE GENOMIC DNA]</scope>
    <source>
        <strain evidence="9 10">NRBC 100945</strain>
    </source>
</reference>
<dbReference type="STRING" id="94208.A0A2S4LB73"/>
<keyword evidence="5" id="KW-0539">Nucleus</keyword>
<feature type="domain" description="BED-type" evidence="8">
    <location>
        <begin position="56"/>
        <end position="123"/>
    </location>
</feature>
<dbReference type="PROSITE" id="PS00028">
    <property type="entry name" value="ZINC_FINGER_C2H2_1"/>
    <property type="match status" value="1"/>
</dbReference>
<dbReference type="GO" id="GO:0003677">
    <property type="term" value="F:DNA binding"/>
    <property type="evidence" value="ECO:0007669"/>
    <property type="project" value="InterPro"/>
</dbReference>
<dbReference type="GO" id="GO:0005634">
    <property type="term" value="C:nucleus"/>
    <property type="evidence" value="ECO:0007669"/>
    <property type="project" value="UniProtKB-SubCell"/>
</dbReference>
<dbReference type="PANTHER" id="PTHR23215">
    <property type="entry name" value="ZINC FINGER PROTEIN 207"/>
    <property type="match status" value="1"/>
</dbReference>
<comment type="subcellular location">
    <subcellularLocation>
        <location evidence="1">Nucleus</location>
    </subcellularLocation>
</comment>
<accession>A0A2S4LB73</accession>
<feature type="compositionally biased region" description="Basic and acidic residues" evidence="7">
    <location>
        <begin position="309"/>
        <end position="331"/>
    </location>
</feature>
<evidence type="ECO:0000256" key="4">
    <source>
        <dbReference type="ARBA" id="ARBA00022833"/>
    </source>
</evidence>
<dbReference type="Gene3D" id="3.30.160.60">
    <property type="entry name" value="Classic Zinc Finger"/>
    <property type="match status" value="1"/>
</dbReference>